<name>A0A8J8TAP8_HALGN</name>
<dbReference type="AlphaFoldDB" id="A0A8J8TAP8"/>
<gene>
    <name evidence="2" type="ORF">FGO68_gene2528</name>
</gene>
<feature type="compositionally biased region" description="Polar residues" evidence="1">
    <location>
        <begin position="36"/>
        <end position="45"/>
    </location>
</feature>
<keyword evidence="3" id="KW-1185">Reference proteome</keyword>
<dbReference type="OrthoDB" id="541713at2759"/>
<evidence type="ECO:0000256" key="1">
    <source>
        <dbReference type="SAM" id="MobiDB-lite"/>
    </source>
</evidence>
<dbReference type="EMBL" id="RRYP01000356">
    <property type="protein sequence ID" value="TNV87558.1"/>
    <property type="molecule type" value="Genomic_DNA"/>
</dbReference>
<comment type="caution">
    <text evidence="2">The sequence shown here is derived from an EMBL/GenBank/DDBJ whole genome shotgun (WGS) entry which is preliminary data.</text>
</comment>
<reference evidence="2" key="1">
    <citation type="submission" date="2019-06" db="EMBL/GenBank/DDBJ databases">
        <authorList>
            <person name="Zheng W."/>
        </authorList>
    </citation>
    <scope>NUCLEOTIDE SEQUENCE</scope>
    <source>
        <strain evidence="2">QDHG01</strain>
    </source>
</reference>
<proteinExistence type="predicted"/>
<accession>A0A8J8TAP8</accession>
<organism evidence="2 3">
    <name type="scientific">Halteria grandinella</name>
    <dbReference type="NCBI Taxonomy" id="5974"/>
    <lineage>
        <taxon>Eukaryota</taxon>
        <taxon>Sar</taxon>
        <taxon>Alveolata</taxon>
        <taxon>Ciliophora</taxon>
        <taxon>Intramacronucleata</taxon>
        <taxon>Spirotrichea</taxon>
        <taxon>Stichotrichia</taxon>
        <taxon>Sporadotrichida</taxon>
        <taxon>Halteriidae</taxon>
        <taxon>Halteria</taxon>
    </lineage>
</organism>
<dbReference type="Proteomes" id="UP000785679">
    <property type="component" value="Unassembled WGS sequence"/>
</dbReference>
<evidence type="ECO:0000313" key="3">
    <source>
        <dbReference type="Proteomes" id="UP000785679"/>
    </source>
</evidence>
<feature type="region of interest" description="Disordered" evidence="1">
    <location>
        <begin position="22"/>
        <end position="57"/>
    </location>
</feature>
<sequence length="400" mass="45783">MKAITLHPTNSSGGNQLMMQAAQMDTSVDSKDRRTSSTVTGDNGMSSGGGAPNQNGIAGLGNIDSTVHHYELPNLAQLLYDFTNKEHDIIMRCFRIGNYASIRDLPFRMGPNQVLKASKKKAEQALAVREPLAQRKLFGGGLFGEFEWMPDAYDNFIIHVLEQKRISEIQQRKVTDKPFVLGTDTFRFKFQDCFLDDAALKEFVAPFLCMNDPYEVCKEDVLRSKWIEENKILHGQFRPAQADRSMERVTKTQLPDIVNYIKKVIMVDWAEVNFIIGTNPDSFVEIKFDQRSIDTELGLKAYMNTLLTTHDVIAQFNLKKVLKYWGYRDERHIYFMLAPPWIRFNPAHVYMSCIKRHQPNEEGTLSQADQNNIFKINTQFSKNSGNSAKDPQLYSKDIEI</sequence>
<protein>
    <submittedName>
        <fullName evidence="2">Uncharacterized protein</fullName>
    </submittedName>
</protein>
<dbReference type="PANTHER" id="PTHR40430">
    <property type="entry name" value="T. BRUCEI SPP.-SPECIFIC PROTEIN"/>
    <property type="match status" value="1"/>
</dbReference>
<dbReference type="PANTHER" id="PTHR40430:SF1">
    <property type="entry name" value="T. BRUCEI SPP.-SPECIFIC PROTEIN"/>
    <property type="match status" value="1"/>
</dbReference>
<evidence type="ECO:0000313" key="2">
    <source>
        <dbReference type="EMBL" id="TNV87558.1"/>
    </source>
</evidence>